<keyword evidence="2" id="KW-1185">Reference proteome</keyword>
<gene>
    <name evidence="1" type="ORF">QBC36DRAFT_325559</name>
</gene>
<evidence type="ECO:0000313" key="1">
    <source>
        <dbReference type="EMBL" id="KAK4178151.1"/>
    </source>
</evidence>
<evidence type="ECO:0000313" key="2">
    <source>
        <dbReference type="Proteomes" id="UP001302321"/>
    </source>
</evidence>
<dbReference type="EMBL" id="MU866146">
    <property type="protein sequence ID" value="KAK4178151.1"/>
    <property type="molecule type" value="Genomic_DNA"/>
</dbReference>
<sequence length="201" mass="21802">MFMSEESKMLNCRCPGRYKRTWKSSSLCPNSSLITVIQPRVHTHTLKHQNKQIKMQLTTVLLGLVGTALAAPALEARDTVSAMAAAPQWVIKSFTRTCNKTDTSCKVTFGVDTQSGAAVTDCAYTVTGTPASRAPTNGVTCGPYTLSSSWSGQFGEGNGFTTWSLVNWSKKQIVWPAYADWELVNGKAVVPDKSYAPQTLA</sequence>
<reference evidence="1" key="1">
    <citation type="journal article" date="2023" name="Mol. Phylogenet. Evol.">
        <title>Genome-scale phylogeny and comparative genomics of the fungal order Sordariales.</title>
        <authorList>
            <person name="Hensen N."/>
            <person name="Bonometti L."/>
            <person name="Westerberg I."/>
            <person name="Brannstrom I.O."/>
            <person name="Guillou S."/>
            <person name="Cros-Aarteil S."/>
            <person name="Calhoun S."/>
            <person name="Haridas S."/>
            <person name="Kuo A."/>
            <person name="Mondo S."/>
            <person name="Pangilinan J."/>
            <person name="Riley R."/>
            <person name="LaButti K."/>
            <person name="Andreopoulos B."/>
            <person name="Lipzen A."/>
            <person name="Chen C."/>
            <person name="Yan M."/>
            <person name="Daum C."/>
            <person name="Ng V."/>
            <person name="Clum A."/>
            <person name="Steindorff A."/>
            <person name="Ohm R.A."/>
            <person name="Martin F."/>
            <person name="Silar P."/>
            <person name="Natvig D.O."/>
            <person name="Lalanne C."/>
            <person name="Gautier V."/>
            <person name="Ament-Velasquez S.L."/>
            <person name="Kruys A."/>
            <person name="Hutchinson M.I."/>
            <person name="Powell A.J."/>
            <person name="Barry K."/>
            <person name="Miller A.N."/>
            <person name="Grigoriev I.V."/>
            <person name="Debuchy R."/>
            <person name="Gladieux P."/>
            <person name="Hiltunen Thoren M."/>
            <person name="Johannesson H."/>
        </authorList>
    </citation>
    <scope>NUCLEOTIDE SEQUENCE</scope>
    <source>
        <strain evidence="1">CBS 892.96</strain>
    </source>
</reference>
<reference evidence="1" key="2">
    <citation type="submission" date="2023-05" db="EMBL/GenBank/DDBJ databases">
        <authorList>
            <consortium name="Lawrence Berkeley National Laboratory"/>
            <person name="Steindorff A."/>
            <person name="Hensen N."/>
            <person name="Bonometti L."/>
            <person name="Westerberg I."/>
            <person name="Brannstrom I.O."/>
            <person name="Guillou S."/>
            <person name="Cros-Aarteil S."/>
            <person name="Calhoun S."/>
            <person name="Haridas S."/>
            <person name="Kuo A."/>
            <person name="Mondo S."/>
            <person name="Pangilinan J."/>
            <person name="Riley R."/>
            <person name="Labutti K."/>
            <person name="Andreopoulos B."/>
            <person name="Lipzen A."/>
            <person name="Chen C."/>
            <person name="Yanf M."/>
            <person name="Daum C."/>
            <person name="Ng V."/>
            <person name="Clum A."/>
            <person name="Ohm R."/>
            <person name="Martin F."/>
            <person name="Silar P."/>
            <person name="Natvig D."/>
            <person name="Lalanne C."/>
            <person name="Gautier V."/>
            <person name="Ament-Velasquez S.L."/>
            <person name="Kruys A."/>
            <person name="Hutchinson M.I."/>
            <person name="Powell A.J."/>
            <person name="Barry K."/>
            <person name="Miller A.N."/>
            <person name="Grigoriev I.V."/>
            <person name="Debuchy R."/>
            <person name="Gladieux P."/>
            <person name="Thoren M.H."/>
            <person name="Johannesson H."/>
        </authorList>
    </citation>
    <scope>NUCLEOTIDE SEQUENCE</scope>
    <source>
        <strain evidence="1">CBS 892.96</strain>
    </source>
</reference>
<organism evidence="1 2">
    <name type="scientific">Triangularia setosa</name>
    <dbReference type="NCBI Taxonomy" id="2587417"/>
    <lineage>
        <taxon>Eukaryota</taxon>
        <taxon>Fungi</taxon>
        <taxon>Dikarya</taxon>
        <taxon>Ascomycota</taxon>
        <taxon>Pezizomycotina</taxon>
        <taxon>Sordariomycetes</taxon>
        <taxon>Sordariomycetidae</taxon>
        <taxon>Sordariales</taxon>
        <taxon>Podosporaceae</taxon>
        <taxon>Triangularia</taxon>
    </lineage>
</organism>
<dbReference type="PANTHER" id="PTHR39602:SF2">
    <property type="entry name" value="ACW-9"/>
    <property type="match status" value="1"/>
</dbReference>
<protein>
    <submittedName>
        <fullName evidence="1">Uncharacterized protein</fullName>
    </submittedName>
</protein>
<dbReference type="AlphaFoldDB" id="A0AAN6WAB3"/>
<accession>A0AAN6WAB3</accession>
<comment type="caution">
    <text evidence="1">The sequence shown here is derived from an EMBL/GenBank/DDBJ whole genome shotgun (WGS) entry which is preliminary data.</text>
</comment>
<dbReference type="PANTHER" id="PTHR39602">
    <property type="entry name" value="ACW-9"/>
    <property type="match status" value="1"/>
</dbReference>
<proteinExistence type="predicted"/>
<dbReference type="Proteomes" id="UP001302321">
    <property type="component" value="Unassembled WGS sequence"/>
</dbReference>
<name>A0AAN6WAB3_9PEZI</name>